<dbReference type="AlphaFoldDB" id="A0A9Q1QCC2"/>
<feature type="compositionally biased region" description="Basic and acidic residues" evidence="1">
    <location>
        <begin position="14"/>
        <end position="23"/>
    </location>
</feature>
<accession>A0A9Q1QCC2</accession>
<organism evidence="2 3">
    <name type="scientific">Carnegiea gigantea</name>
    <dbReference type="NCBI Taxonomy" id="171969"/>
    <lineage>
        <taxon>Eukaryota</taxon>
        <taxon>Viridiplantae</taxon>
        <taxon>Streptophyta</taxon>
        <taxon>Embryophyta</taxon>
        <taxon>Tracheophyta</taxon>
        <taxon>Spermatophyta</taxon>
        <taxon>Magnoliopsida</taxon>
        <taxon>eudicotyledons</taxon>
        <taxon>Gunneridae</taxon>
        <taxon>Pentapetalae</taxon>
        <taxon>Caryophyllales</taxon>
        <taxon>Cactineae</taxon>
        <taxon>Cactaceae</taxon>
        <taxon>Cactoideae</taxon>
        <taxon>Echinocereeae</taxon>
        <taxon>Carnegiea</taxon>
    </lineage>
</organism>
<protein>
    <submittedName>
        <fullName evidence="2">Uncharacterized protein</fullName>
    </submittedName>
</protein>
<gene>
    <name evidence="2" type="ORF">Cgig2_025900</name>
</gene>
<comment type="caution">
    <text evidence="2">The sequence shown here is derived from an EMBL/GenBank/DDBJ whole genome shotgun (WGS) entry which is preliminary data.</text>
</comment>
<feature type="compositionally biased region" description="Basic residues" evidence="1">
    <location>
        <begin position="142"/>
        <end position="151"/>
    </location>
</feature>
<proteinExistence type="predicted"/>
<sequence length="151" mass="17801">MINDAISLELTTKLTREREREREDDGGDEDNGWRWSWPLSFMAKGRRKQELDWALQNIASVNQLSRPSSITSQPTHEEAFESYEHTKSFKCSYFFGLETPAEYRRLKSKKWPNEALAEMEMDVQVHKRREAETLEAEGMSKSLRKKLESRK</sequence>
<feature type="region of interest" description="Disordered" evidence="1">
    <location>
        <begin position="1"/>
        <end position="33"/>
    </location>
</feature>
<evidence type="ECO:0000313" key="3">
    <source>
        <dbReference type="Proteomes" id="UP001153076"/>
    </source>
</evidence>
<name>A0A9Q1QCC2_9CARY</name>
<dbReference type="Proteomes" id="UP001153076">
    <property type="component" value="Unassembled WGS sequence"/>
</dbReference>
<keyword evidence="3" id="KW-1185">Reference proteome</keyword>
<evidence type="ECO:0000256" key="1">
    <source>
        <dbReference type="SAM" id="MobiDB-lite"/>
    </source>
</evidence>
<feature type="region of interest" description="Disordered" evidence="1">
    <location>
        <begin position="130"/>
        <end position="151"/>
    </location>
</feature>
<reference evidence="2" key="1">
    <citation type="submission" date="2022-04" db="EMBL/GenBank/DDBJ databases">
        <title>Carnegiea gigantea Genome sequencing and assembly v2.</title>
        <authorList>
            <person name="Copetti D."/>
            <person name="Sanderson M.J."/>
            <person name="Burquez A."/>
            <person name="Wojciechowski M.F."/>
        </authorList>
    </citation>
    <scope>NUCLEOTIDE SEQUENCE</scope>
    <source>
        <strain evidence="2">SGP5-SGP5p</strain>
        <tissue evidence="2">Aerial part</tissue>
    </source>
</reference>
<evidence type="ECO:0000313" key="2">
    <source>
        <dbReference type="EMBL" id="KAJ8437053.1"/>
    </source>
</evidence>
<dbReference type="EMBL" id="JAKOGI010000319">
    <property type="protein sequence ID" value="KAJ8437053.1"/>
    <property type="molecule type" value="Genomic_DNA"/>
</dbReference>